<evidence type="ECO:0000313" key="2">
    <source>
        <dbReference type="Proteomes" id="UP001501508"/>
    </source>
</evidence>
<sequence length="97" mass="10663">MGNPASLDYFFDLDRGEAEVLVLAREISADLVILDENLGRRYAQQLGLMLTGTIGVLLKAKQIELIPSVKALLIELRGKGVWLSNSLMDHVAKLANE</sequence>
<dbReference type="EMBL" id="BAABEY010000014">
    <property type="protein sequence ID" value="GAA4436103.1"/>
    <property type="molecule type" value="Genomic_DNA"/>
</dbReference>
<dbReference type="PANTHER" id="PTHR39550">
    <property type="entry name" value="SLL0658 PROTEIN"/>
    <property type="match status" value="1"/>
</dbReference>
<reference evidence="2" key="1">
    <citation type="journal article" date="2019" name="Int. J. Syst. Evol. Microbiol.">
        <title>The Global Catalogue of Microorganisms (GCM) 10K type strain sequencing project: providing services to taxonomists for standard genome sequencing and annotation.</title>
        <authorList>
            <consortium name="The Broad Institute Genomics Platform"/>
            <consortium name="The Broad Institute Genome Sequencing Center for Infectious Disease"/>
            <person name="Wu L."/>
            <person name="Ma J."/>
        </authorList>
    </citation>
    <scope>NUCLEOTIDE SEQUENCE [LARGE SCALE GENOMIC DNA]</scope>
    <source>
        <strain evidence="2">JCM 31920</strain>
    </source>
</reference>
<name>A0ABP8LUY0_9BACT</name>
<dbReference type="Pfam" id="PF11848">
    <property type="entry name" value="DUF3368"/>
    <property type="match status" value="1"/>
</dbReference>
<keyword evidence="2" id="KW-1185">Reference proteome</keyword>
<accession>A0ABP8LUY0</accession>
<dbReference type="PANTHER" id="PTHR39550:SF1">
    <property type="entry name" value="SLL0658 PROTEIN"/>
    <property type="match status" value="1"/>
</dbReference>
<dbReference type="RefSeq" id="WP_345027542.1">
    <property type="nucleotide sequence ID" value="NZ_BAABEY010000014.1"/>
</dbReference>
<protein>
    <recommendedName>
        <fullName evidence="3">DUF3368 domain-containing protein</fullName>
    </recommendedName>
</protein>
<comment type="caution">
    <text evidence="1">The sequence shown here is derived from an EMBL/GenBank/DDBJ whole genome shotgun (WGS) entry which is preliminary data.</text>
</comment>
<evidence type="ECO:0008006" key="3">
    <source>
        <dbReference type="Google" id="ProtNLM"/>
    </source>
</evidence>
<organism evidence="1 2">
    <name type="scientific">Ravibacter arvi</name>
    <dbReference type="NCBI Taxonomy" id="2051041"/>
    <lineage>
        <taxon>Bacteria</taxon>
        <taxon>Pseudomonadati</taxon>
        <taxon>Bacteroidota</taxon>
        <taxon>Cytophagia</taxon>
        <taxon>Cytophagales</taxon>
        <taxon>Spirosomataceae</taxon>
        <taxon>Ravibacter</taxon>
    </lineage>
</organism>
<dbReference type="InterPro" id="IPR021799">
    <property type="entry name" value="PIN-like_prokaryotic"/>
</dbReference>
<dbReference type="Proteomes" id="UP001501508">
    <property type="component" value="Unassembled WGS sequence"/>
</dbReference>
<gene>
    <name evidence="1" type="ORF">GCM10023091_13600</name>
</gene>
<proteinExistence type="predicted"/>
<evidence type="ECO:0000313" key="1">
    <source>
        <dbReference type="EMBL" id="GAA4436103.1"/>
    </source>
</evidence>